<feature type="transmembrane region" description="Helical" evidence="1">
    <location>
        <begin position="12"/>
        <end position="32"/>
    </location>
</feature>
<dbReference type="Proteomes" id="UP000192276">
    <property type="component" value="Unassembled WGS sequence"/>
</dbReference>
<comment type="caution">
    <text evidence="2">The sequence shown here is derived from an EMBL/GenBank/DDBJ whole genome shotgun (WGS) entry which is preliminary data.</text>
</comment>
<reference evidence="3" key="1">
    <citation type="submission" date="2016-04" db="EMBL/GenBank/DDBJ databases">
        <authorList>
            <person name="Chen L."/>
            <person name="Zhuang W."/>
            <person name="Wang G."/>
        </authorList>
    </citation>
    <scope>NUCLEOTIDE SEQUENCE [LARGE SCALE GENOMIC DNA]</scope>
    <source>
        <strain evidence="3">208</strain>
    </source>
</reference>
<feature type="transmembrane region" description="Helical" evidence="1">
    <location>
        <begin position="175"/>
        <end position="199"/>
    </location>
</feature>
<organism evidence="2 3">
    <name type="scientific">Niastella populi</name>
    <dbReference type="NCBI Taxonomy" id="550983"/>
    <lineage>
        <taxon>Bacteria</taxon>
        <taxon>Pseudomonadati</taxon>
        <taxon>Bacteroidota</taxon>
        <taxon>Chitinophagia</taxon>
        <taxon>Chitinophagales</taxon>
        <taxon>Chitinophagaceae</taxon>
        <taxon>Niastella</taxon>
    </lineage>
</organism>
<dbReference type="EMBL" id="LWBP01000123">
    <property type="protein sequence ID" value="OQP62207.1"/>
    <property type="molecule type" value="Genomic_DNA"/>
</dbReference>
<proteinExistence type="predicted"/>
<evidence type="ECO:0000256" key="1">
    <source>
        <dbReference type="SAM" id="Phobius"/>
    </source>
</evidence>
<feature type="transmembrane region" description="Helical" evidence="1">
    <location>
        <begin position="421"/>
        <end position="443"/>
    </location>
</feature>
<dbReference type="Pfam" id="PF12040">
    <property type="entry name" value="DUF3526"/>
    <property type="match status" value="1"/>
</dbReference>
<evidence type="ECO:0000313" key="2">
    <source>
        <dbReference type="EMBL" id="OQP62207.1"/>
    </source>
</evidence>
<keyword evidence="1" id="KW-0472">Membrane</keyword>
<dbReference type="AlphaFoldDB" id="A0A1V9FV62"/>
<accession>A0A1V9FV62</accession>
<dbReference type="PANTHER" id="PTHR43471">
    <property type="entry name" value="ABC TRANSPORTER PERMEASE"/>
    <property type="match status" value="1"/>
</dbReference>
<dbReference type="STRING" id="550983.A4R26_18195"/>
<evidence type="ECO:0000313" key="3">
    <source>
        <dbReference type="Proteomes" id="UP000192276"/>
    </source>
</evidence>
<dbReference type="InterPro" id="IPR021913">
    <property type="entry name" value="DUF3526"/>
</dbReference>
<dbReference type="OrthoDB" id="6016419at2"/>
<feature type="transmembrane region" description="Helical" evidence="1">
    <location>
        <begin position="205"/>
        <end position="228"/>
    </location>
</feature>
<name>A0A1V9FV62_9BACT</name>
<protein>
    <recommendedName>
        <fullName evidence="4">ABC transporter permease</fullName>
    </recommendedName>
</protein>
<evidence type="ECO:0008006" key="4">
    <source>
        <dbReference type="Google" id="ProtNLM"/>
    </source>
</evidence>
<feature type="transmembrane region" description="Helical" evidence="1">
    <location>
        <begin position="128"/>
        <end position="148"/>
    </location>
</feature>
<gene>
    <name evidence="2" type="ORF">A4R26_18195</name>
</gene>
<sequence>MYKLAFYNFIRSRSVWIALVLFFAAGMVSILIGRQFLLKQEAAIQSVTRSQQEHIGRNVKYIKNEFGLLMYYLKFAYINKPAPIAALAIGQQDVNSNIQALTVRGLEAQRYDTDLYNPYNLMTGNFDLSFVITCLFPLLIIAFNFNVLSREKEGGTWPLVKMQSLQPMKFILQKLSIRCIVVSALLLSLLILAKLIVGIPVNAAFGAYAIVAFLYVLVWFAISFLLIVLHKSTSVNALLLLSAWVLLCLLVPGLINNYVTARYAVPEAYSTLIKQRDGYHTKWDKDKDSTLQAFFHEYPEYRNYVWNKPSFNYLWFYAMQHMGDAEAREHSRAMHQQLRQRSRVSATAGLFFPATHAQLQFANIAQTGMPQHLQYLDSTVHFHERLRRYFYPKIFGDSAVDSEHWAQHVPVYFHAACNVQWIQLVLPLLFTGIVLFGAGVVLFKRNPA</sequence>
<keyword evidence="3" id="KW-1185">Reference proteome</keyword>
<dbReference type="RefSeq" id="WP_081163997.1">
    <property type="nucleotide sequence ID" value="NZ_LWBP01000123.1"/>
</dbReference>
<keyword evidence="1" id="KW-0812">Transmembrane</keyword>
<keyword evidence="1" id="KW-1133">Transmembrane helix</keyword>
<feature type="transmembrane region" description="Helical" evidence="1">
    <location>
        <begin position="235"/>
        <end position="255"/>
    </location>
</feature>